<name>A0ABV4KK57_9VIBR</name>
<keyword evidence="1" id="KW-0812">Transmembrane</keyword>
<sequence>MVTMLANKARSRSLRKQKGASLIELMVTSVIGVFAIAIIGSVFMTGHRIAKDKGIELLLLQNLTSTMQVMKEDIQRAGYDGSNGESLKLLDAVNTIHVSGGVEVGFVYLKEGSTDGKNYRNIVYKKEGTRLKVCEKGVLTSGNILAHDQVTSCYSLFDDSIISVDDLSISSQVLSKNGVSTTLTDLNIVASIPSAGISKGVAITVKQRNWQ</sequence>
<evidence type="ECO:0000313" key="2">
    <source>
        <dbReference type="EMBL" id="MEZ8052814.1"/>
    </source>
</evidence>
<evidence type="ECO:0000313" key="3">
    <source>
        <dbReference type="Proteomes" id="UP001569175"/>
    </source>
</evidence>
<dbReference type="RefSeq" id="WP_371707402.1">
    <property type="nucleotide sequence ID" value="NZ_JBFRME010000044.1"/>
</dbReference>
<gene>
    <name evidence="2" type="ORF">ACED57_06595</name>
</gene>
<dbReference type="Proteomes" id="UP001569175">
    <property type="component" value="Unassembled WGS sequence"/>
</dbReference>
<keyword evidence="1" id="KW-0472">Membrane</keyword>
<reference evidence="2 3" key="1">
    <citation type="submission" date="2024-06" db="EMBL/GenBank/DDBJ databases">
        <authorList>
            <person name="Steensen K."/>
            <person name="Seneca J."/>
            <person name="Bartlau N."/>
            <person name="Yu A.X."/>
            <person name="Polz M.F."/>
        </authorList>
    </citation>
    <scope>NUCLEOTIDE SEQUENCE [LARGE SCALE GENOMIC DNA]</scope>
    <source>
        <strain evidence="2 3">1F9</strain>
    </source>
</reference>
<protein>
    <submittedName>
        <fullName evidence="2">PilW family protein</fullName>
    </submittedName>
</protein>
<feature type="transmembrane region" description="Helical" evidence="1">
    <location>
        <begin position="21"/>
        <end position="44"/>
    </location>
</feature>
<keyword evidence="3" id="KW-1185">Reference proteome</keyword>
<dbReference type="EMBL" id="JBGOOL010000013">
    <property type="protein sequence ID" value="MEZ8052814.1"/>
    <property type="molecule type" value="Genomic_DNA"/>
</dbReference>
<proteinExistence type="predicted"/>
<comment type="caution">
    <text evidence="2">The sequence shown here is derived from an EMBL/GenBank/DDBJ whole genome shotgun (WGS) entry which is preliminary data.</text>
</comment>
<organism evidence="2 3">
    <name type="scientific">Vibrio atlanticus</name>
    <dbReference type="NCBI Taxonomy" id="693153"/>
    <lineage>
        <taxon>Bacteria</taxon>
        <taxon>Pseudomonadati</taxon>
        <taxon>Pseudomonadota</taxon>
        <taxon>Gammaproteobacteria</taxon>
        <taxon>Vibrionales</taxon>
        <taxon>Vibrionaceae</taxon>
        <taxon>Vibrio</taxon>
    </lineage>
</organism>
<accession>A0ABV4KK57</accession>
<keyword evidence="1" id="KW-1133">Transmembrane helix</keyword>
<evidence type="ECO:0000256" key="1">
    <source>
        <dbReference type="SAM" id="Phobius"/>
    </source>
</evidence>